<proteinExistence type="predicted"/>
<organism evidence="1 2">
    <name type="scientific">Hungatella hathewayi</name>
    <dbReference type="NCBI Taxonomy" id="154046"/>
    <lineage>
        <taxon>Bacteria</taxon>
        <taxon>Bacillati</taxon>
        <taxon>Bacillota</taxon>
        <taxon>Clostridia</taxon>
        <taxon>Lachnospirales</taxon>
        <taxon>Lachnospiraceae</taxon>
        <taxon>Hungatella</taxon>
    </lineage>
</organism>
<gene>
    <name evidence="1" type="ORF">CE91St55_38120</name>
</gene>
<dbReference type="AlphaFoldDB" id="A0AA37JHQ3"/>
<accession>A0AA37JHQ3</accession>
<protein>
    <submittedName>
        <fullName evidence="1">Uncharacterized protein</fullName>
    </submittedName>
</protein>
<dbReference type="RefSeq" id="WP_118042722.1">
    <property type="nucleotide sequence ID" value="NZ_CABJBJ010000024.1"/>
</dbReference>
<name>A0AA37JHQ3_9FIRM</name>
<comment type="caution">
    <text evidence="1">The sequence shown here is derived from an EMBL/GenBank/DDBJ whole genome shotgun (WGS) entry which is preliminary data.</text>
</comment>
<evidence type="ECO:0000313" key="1">
    <source>
        <dbReference type="EMBL" id="GKH01831.1"/>
    </source>
</evidence>
<dbReference type="EMBL" id="BQNJ01000001">
    <property type="protein sequence ID" value="GKH01831.1"/>
    <property type="molecule type" value="Genomic_DNA"/>
</dbReference>
<dbReference type="Proteomes" id="UP001055091">
    <property type="component" value="Unassembled WGS sequence"/>
</dbReference>
<reference evidence="1" key="1">
    <citation type="submission" date="2022-01" db="EMBL/GenBank/DDBJ databases">
        <title>Novel bile acid biosynthetic pathways are enriched in the microbiome of centenarians.</title>
        <authorList>
            <person name="Sato Y."/>
            <person name="Atarashi K."/>
            <person name="Plichta R.D."/>
            <person name="Arai Y."/>
            <person name="Sasajima S."/>
            <person name="Kearney M.S."/>
            <person name="Suda W."/>
            <person name="Takeshita K."/>
            <person name="Sasaki T."/>
            <person name="Okamoto S."/>
            <person name="Skelly N.A."/>
            <person name="Okamura Y."/>
            <person name="Vlamakis H."/>
            <person name="Li Y."/>
            <person name="Tanoue T."/>
            <person name="Takei H."/>
            <person name="Nittono H."/>
            <person name="Narushima S."/>
            <person name="Irie J."/>
            <person name="Itoh H."/>
            <person name="Moriya K."/>
            <person name="Sugiura Y."/>
            <person name="Suematsu M."/>
            <person name="Moritoki N."/>
            <person name="Shibata S."/>
            <person name="Littman R.D."/>
            <person name="Fischbach A.M."/>
            <person name="Uwamino Y."/>
            <person name="Inoue T."/>
            <person name="Honda A."/>
            <person name="Hattori M."/>
            <person name="Murai T."/>
            <person name="Xavier J.R."/>
            <person name="Hirose N."/>
            <person name="Honda K."/>
        </authorList>
    </citation>
    <scope>NUCLEOTIDE SEQUENCE</scope>
    <source>
        <strain evidence="1">CE91-St55</strain>
    </source>
</reference>
<sequence>MACEERLCMDEKSICMMQEALEDVGKWIYYITDAAKQHNVPWNIITEGIKKAGAYIGYTEFSRTPDLKELLEELEKSDFFKAHEIHVIQSNASMFELELGYIPVIEAACNCPGDEACKEGFKEAYMAVFQGVFETYGLAVNVKESSTDGRKWKLNISRL</sequence>
<evidence type="ECO:0000313" key="2">
    <source>
        <dbReference type="Proteomes" id="UP001055091"/>
    </source>
</evidence>